<evidence type="ECO:0000313" key="2">
    <source>
        <dbReference type="Proteomes" id="UP001333110"/>
    </source>
</evidence>
<organism evidence="1 2">
    <name type="scientific">Mycteria americana</name>
    <name type="common">Wood stork</name>
    <dbReference type="NCBI Taxonomy" id="33587"/>
    <lineage>
        <taxon>Eukaryota</taxon>
        <taxon>Metazoa</taxon>
        <taxon>Chordata</taxon>
        <taxon>Craniata</taxon>
        <taxon>Vertebrata</taxon>
        <taxon>Euteleostomi</taxon>
        <taxon>Archelosauria</taxon>
        <taxon>Archosauria</taxon>
        <taxon>Dinosauria</taxon>
        <taxon>Saurischia</taxon>
        <taxon>Theropoda</taxon>
        <taxon>Coelurosauria</taxon>
        <taxon>Aves</taxon>
        <taxon>Neognathae</taxon>
        <taxon>Neoaves</taxon>
        <taxon>Aequornithes</taxon>
        <taxon>Ciconiiformes</taxon>
        <taxon>Ciconiidae</taxon>
        <taxon>Mycteria</taxon>
    </lineage>
</organism>
<comment type="caution">
    <text evidence="1">The sequence shown here is derived from an EMBL/GenBank/DDBJ whole genome shotgun (WGS) entry which is preliminary data.</text>
</comment>
<keyword evidence="2" id="KW-1185">Reference proteome</keyword>
<evidence type="ECO:0000313" key="1">
    <source>
        <dbReference type="EMBL" id="KAK4809988.1"/>
    </source>
</evidence>
<dbReference type="AlphaFoldDB" id="A0AAN7RWD4"/>
<protein>
    <submittedName>
        <fullName evidence="1">Uncharacterized protein</fullName>
    </submittedName>
</protein>
<dbReference type="Proteomes" id="UP001333110">
    <property type="component" value="Unassembled WGS sequence"/>
</dbReference>
<reference evidence="1 2" key="1">
    <citation type="journal article" date="2023" name="J. Hered.">
        <title>Chromosome-level genome of the wood stork (Mycteria americana) provides insight into avian chromosome evolution.</title>
        <authorList>
            <person name="Flamio R. Jr."/>
            <person name="Ramstad K.M."/>
        </authorList>
    </citation>
    <scope>NUCLEOTIDE SEQUENCE [LARGE SCALE GENOMIC DNA]</scope>
    <source>
        <strain evidence="1">JAX WOST 10</strain>
    </source>
</reference>
<accession>A0AAN7RWD4</accession>
<sequence length="523" mass="57658">MVTAASSLGAGVLLAALDLLMLYRLRRLEMHKLGGDTAGTADPNCPKGYSRPYGIVRSIEPRGKLAGGPLLRNWLGIVWQSLRLHLKSSKQSSCIPAAEVRQILHEIQHDAKPIIKFFNITSTNKHEEQGRVNSIFVTRSFLEEFDFNKPVFSVLDGMLPQQCTALHAEHDAIWSGIALWSVGVSCPSRVPSQLLVPPSPLAGGVGLILELVFLKDPEALVFQRPQIQAEQPQLPQPLLIRLVLQTLHQLRCPSLDTLQPLNVSLVVRSPKLNTAFEVRPHQCRVQGHDRFPSPAGHTVSDTSQDAIGFLGHLGTLLAHVQPAVNQHPQVLLCWAAFQPLFPRPVALHGVVVTQVQDLALGLVKPHTIGLGPLIQPVQSRLRPIQYNDMMQGRTALLLLSSRQKAVDSRQEGVDPQTQLPRNLRWIQHVKAQRAPLSISAAGLTPARRSATDRLQDGDWPGTLYGGTIGESDLHSLFAFPFHKLSSLCIILVAVFDTIFLLEVSDMICSNTFRIQYVSLCFTI</sequence>
<name>A0AAN7RWD4_MYCAM</name>
<gene>
    <name evidence="1" type="ORF">QYF61_004440</name>
</gene>
<proteinExistence type="predicted"/>
<dbReference type="EMBL" id="JAUNZN010000019">
    <property type="protein sequence ID" value="KAK4809988.1"/>
    <property type="molecule type" value="Genomic_DNA"/>
</dbReference>